<dbReference type="SUPFAM" id="SSF50789">
    <property type="entry name" value="Herpes virus serine proteinase, assemblin"/>
    <property type="match status" value="1"/>
</dbReference>
<evidence type="ECO:0000259" key="4">
    <source>
        <dbReference type="Pfam" id="PF04586"/>
    </source>
</evidence>
<dbReference type="GO" id="GO:0008233">
    <property type="term" value="F:peptidase activity"/>
    <property type="evidence" value="ECO:0007669"/>
    <property type="project" value="UniProtKB-KW"/>
</dbReference>
<reference evidence="5 6" key="1">
    <citation type="submission" date="2016-10" db="EMBL/GenBank/DDBJ databases">
        <authorList>
            <person name="de Groot N.N."/>
        </authorList>
    </citation>
    <scope>NUCLEOTIDE SEQUENCE [LARGE SCALE GENOMIC DNA]</scope>
    <source>
        <strain evidence="5 6">DSM 26656</strain>
    </source>
</reference>
<evidence type="ECO:0000313" key="5">
    <source>
        <dbReference type="EMBL" id="SEF68959.1"/>
    </source>
</evidence>
<dbReference type="Pfam" id="PF04586">
    <property type="entry name" value="Peptidase_S78"/>
    <property type="match status" value="1"/>
</dbReference>
<evidence type="ECO:0000256" key="2">
    <source>
        <dbReference type="ARBA" id="ARBA00022670"/>
    </source>
</evidence>
<organism evidence="5 6">
    <name type="scientific">Bosea lathyri</name>
    <dbReference type="NCBI Taxonomy" id="1036778"/>
    <lineage>
        <taxon>Bacteria</taxon>
        <taxon>Pseudomonadati</taxon>
        <taxon>Pseudomonadota</taxon>
        <taxon>Alphaproteobacteria</taxon>
        <taxon>Hyphomicrobiales</taxon>
        <taxon>Boseaceae</taxon>
        <taxon>Bosea</taxon>
    </lineage>
</organism>
<dbReference type="EMBL" id="FNUY01000001">
    <property type="protein sequence ID" value="SEF68959.1"/>
    <property type="molecule type" value="Genomic_DNA"/>
</dbReference>
<protein>
    <recommendedName>
        <fullName evidence="4">Prohead serine protease domain-containing protein</fullName>
    </recommendedName>
</protein>
<dbReference type="InterPro" id="IPR006433">
    <property type="entry name" value="Prohead_protease"/>
</dbReference>
<gene>
    <name evidence="5" type="ORF">SAMN04488115_101859</name>
</gene>
<dbReference type="Proteomes" id="UP000236743">
    <property type="component" value="Unassembled WGS sequence"/>
</dbReference>
<dbReference type="OrthoDB" id="9804926at2"/>
<sequence length="173" mass="19322">MRVALSGGPFAREAKFLGEPLMRTRLDGMFEGYASLFRIADMGKDVVEPGAFRESLVRRGPSGVKLLWQHDPAEPIGRWLSLVEDSRGLFVRGQLSLAVGRAREVHVLMREGAIDGLSIGFRPEKARTEPRTGLRRLERVDLWEVSLVTFPMLPQARVSAVKAVRRAPAFRNA</sequence>
<name>A0A1H5U1S1_9HYPH</name>
<dbReference type="RefSeq" id="WP_103871163.1">
    <property type="nucleotide sequence ID" value="NZ_FNUY01000001.1"/>
</dbReference>
<evidence type="ECO:0000313" key="6">
    <source>
        <dbReference type="Proteomes" id="UP000236743"/>
    </source>
</evidence>
<dbReference type="AlphaFoldDB" id="A0A1H5U1S1"/>
<dbReference type="GO" id="GO:0006508">
    <property type="term" value="P:proteolysis"/>
    <property type="evidence" value="ECO:0007669"/>
    <property type="project" value="UniProtKB-KW"/>
</dbReference>
<keyword evidence="3" id="KW-0378">Hydrolase</keyword>
<keyword evidence="6" id="KW-1185">Reference proteome</keyword>
<dbReference type="NCBIfam" id="TIGR01543">
    <property type="entry name" value="proheadase_HK97"/>
    <property type="match status" value="1"/>
</dbReference>
<keyword evidence="1" id="KW-1188">Viral release from host cell</keyword>
<dbReference type="InterPro" id="IPR054613">
    <property type="entry name" value="Peptidase_S78_dom"/>
</dbReference>
<accession>A0A1H5U1S1</accession>
<keyword evidence="2" id="KW-0645">Protease</keyword>
<evidence type="ECO:0000256" key="3">
    <source>
        <dbReference type="ARBA" id="ARBA00022801"/>
    </source>
</evidence>
<evidence type="ECO:0000256" key="1">
    <source>
        <dbReference type="ARBA" id="ARBA00022612"/>
    </source>
</evidence>
<feature type="domain" description="Prohead serine protease" evidence="4">
    <location>
        <begin position="28"/>
        <end position="162"/>
    </location>
</feature>
<proteinExistence type="predicted"/>